<name>A0ABV6RKG1_9GAMM</name>
<dbReference type="EMBL" id="JBHLTG010000001">
    <property type="protein sequence ID" value="MFC0677477.1"/>
    <property type="molecule type" value="Genomic_DNA"/>
</dbReference>
<accession>A0ABV6RKG1</accession>
<reference evidence="1 2" key="1">
    <citation type="submission" date="2024-09" db="EMBL/GenBank/DDBJ databases">
        <authorList>
            <person name="Sun Q."/>
            <person name="Mori K."/>
        </authorList>
    </citation>
    <scope>NUCLEOTIDE SEQUENCE [LARGE SCALE GENOMIC DNA]</scope>
    <source>
        <strain evidence="1 2">KCTC 23076</strain>
    </source>
</reference>
<comment type="caution">
    <text evidence="1">The sequence shown here is derived from an EMBL/GenBank/DDBJ whole genome shotgun (WGS) entry which is preliminary data.</text>
</comment>
<keyword evidence="2" id="KW-1185">Reference proteome</keyword>
<protein>
    <recommendedName>
        <fullName evidence="3">Tetratricopeptide repeat protein</fullName>
    </recommendedName>
</protein>
<evidence type="ECO:0008006" key="3">
    <source>
        <dbReference type="Google" id="ProtNLM"/>
    </source>
</evidence>
<evidence type="ECO:0000313" key="1">
    <source>
        <dbReference type="EMBL" id="MFC0677477.1"/>
    </source>
</evidence>
<sequence>MPATSGVSHLGKVLCTIAVIAVALHADWDAGITFSVTTKAAPQDRFNELLDRGLLALSNGISPFELKCFERDAERLKKTDAGLAFELLALAAAIGGRLDEADTLFEKALPHSRQTVFTVQRYMIVLAGTAQTEKMLSLFRRFESVLRNSPAAIDNMSRALTTAGWLFTAEAFRGEAERMGIDIPSIVGSASLAKLDRTEFPEEKIAEAVGFSHRYLRERGASPEAVEACIVPSEDGTSAVFFQFALERPADEVVDLEWDLFGELSKQQFAIQRSGRLVFGLTSLTA</sequence>
<evidence type="ECO:0000313" key="2">
    <source>
        <dbReference type="Proteomes" id="UP001589896"/>
    </source>
</evidence>
<dbReference type="Proteomes" id="UP001589896">
    <property type="component" value="Unassembled WGS sequence"/>
</dbReference>
<gene>
    <name evidence="1" type="ORF">ACFFGH_06390</name>
</gene>
<organism evidence="1 2">
    <name type="scientific">Lysobacter korlensis</name>
    <dbReference type="NCBI Taxonomy" id="553636"/>
    <lineage>
        <taxon>Bacteria</taxon>
        <taxon>Pseudomonadati</taxon>
        <taxon>Pseudomonadota</taxon>
        <taxon>Gammaproteobacteria</taxon>
        <taxon>Lysobacterales</taxon>
        <taxon>Lysobacteraceae</taxon>
        <taxon>Lysobacter</taxon>
    </lineage>
</organism>
<proteinExistence type="predicted"/>
<dbReference type="RefSeq" id="WP_386666017.1">
    <property type="nucleotide sequence ID" value="NZ_JBHLTG010000001.1"/>
</dbReference>